<dbReference type="Proteomes" id="UP000306791">
    <property type="component" value="Unassembled WGS sequence"/>
</dbReference>
<evidence type="ECO:0000313" key="1">
    <source>
        <dbReference type="EMBL" id="TLM76188.1"/>
    </source>
</evidence>
<organism evidence="1 2">
    <name type="scientific">Microbulbifer harenosus</name>
    <dbReference type="NCBI Taxonomy" id="2576840"/>
    <lineage>
        <taxon>Bacteria</taxon>
        <taxon>Pseudomonadati</taxon>
        <taxon>Pseudomonadota</taxon>
        <taxon>Gammaproteobacteria</taxon>
        <taxon>Cellvibrionales</taxon>
        <taxon>Microbulbiferaceae</taxon>
        <taxon>Microbulbifer</taxon>
    </lineage>
</organism>
<dbReference type="EMBL" id="VANI01000015">
    <property type="protein sequence ID" value="TLM76188.1"/>
    <property type="molecule type" value="Genomic_DNA"/>
</dbReference>
<name>A0ABY2UFT4_9GAMM</name>
<accession>A0ABY2UFT4</accession>
<evidence type="ECO:0008006" key="3">
    <source>
        <dbReference type="Google" id="ProtNLM"/>
    </source>
</evidence>
<keyword evidence="2" id="KW-1185">Reference proteome</keyword>
<comment type="caution">
    <text evidence="1">The sequence shown here is derived from an EMBL/GenBank/DDBJ whole genome shotgun (WGS) entry which is preliminary data.</text>
</comment>
<dbReference type="RefSeq" id="WP_138236491.1">
    <property type="nucleotide sequence ID" value="NZ_CP185860.1"/>
</dbReference>
<reference evidence="1 2" key="1">
    <citation type="submission" date="2019-05" db="EMBL/GenBank/DDBJ databases">
        <title>Microbulbifer harenosus sp. nov., an alginate-degrading bacterium isolated from coastal sand.</title>
        <authorList>
            <person name="Huang H."/>
            <person name="Mo K."/>
            <person name="Bao S."/>
        </authorList>
    </citation>
    <scope>NUCLEOTIDE SEQUENCE [LARGE SCALE GENOMIC DNA]</scope>
    <source>
        <strain evidence="1 2">HB161719</strain>
    </source>
</reference>
<sequence>MWNIKNSNCSIGGTAPFLVVLLLIAPLAMLPAKTLAEGWRYEYDFYLDGDIVGTVSRQVDKLGSSTEVQETVVYTEPAIDKAVEVSISRSERYDPLGRLQLADTKQQRGKAAYWSRIESVGGELWAIRSPVESLSEKEDAQFVGFAFAAVADAVPLVGQVVSYSSILLGDSENAEGNIRLPDSGYDSTLHFLPEFWQLASESLPEQVNILDISGHRVWRANVVAVENLGRAGSCYRMDSDELDSLEFCLDTGENGWPHYSMLRQSTVSGSFELRLRSLAVDSGAVSGSEG</sequence>
<proteinExistence type="predicted"/>
<protein>
    <recommendedName>
        <fullName evidence="3">DUF3108 domain-containing protein</fullName>
    </recommendedName>
</protein>
<evidence type="ECO:0000313" key="2">
    <source>
        <dbReference type="Proteomes" id="UP000306791"/>
    </source>
</evidence>
<gene>
    <name evidence="1" type="ORF">FDY93_14600</name>
</gene>